<sequence length="90" mass="10033">MAGAILIAGACEWAPSLRRAMPVEAHIARPDPFDDDAYFAEWAGANPGVDLRMHRYEGGGHYFLDPALPDYHAESARLCRERMLSFLNTL</sequence>
<evidence type="ECO:0000313" key="2">
    <source>
        <dbReference type="EMBL" id="KIQ68552.1"/>
    </source>
</evidence>
<dbReference type="eggNOG" id="COG0412">
    <property type="taxonomic scope" value="Bacteria"/>
</dbReference>
<evidence type="ECO:0000313" key="3">
    <source>
        <dbReference type="Proteomes" id="UP000035100"/>
    </source>
</evidence>
<dbReference type="Pfam" id="PF01738">
    <property type="entry name" value="DLH"/>
    <property type="match status" value="1"/>
</dbReference>
<feature type="domain" description="Dienelactone hydrolase" evidence="1">
    <location>
        <begin position="20"/>
        <end position="89"/>
    </location>
</feature>
<name>A0A0D0Q7Y3_9RHOB</name>
<evidence type="ECO:0000259" key="1">
    <source>
        <dbReference type="Pfam" id="PF01738"/>
    </source>
</evidence>
<proteinExistence type="predicted"/>
<protein>
    <submittedName>
        <fullName evidence="2">Dienelactone hydrolase</fullName>
    </submittedName>
</protein>
<dbReference type="EMBL" id="AONG01000013">
    <property type="protein sequence ID" value="KIQ68552.1"/>
    <property type="molecule type" value="Genomic_DNA"/>
</dbReference>
<accession>A0A0D0Q7Y3</accession>
<dbReference type="Gene3D" id="3.40.50.1820">
    <property type="entry name" value="alpha/beta hydrolase"/>
    <property type="match status" value="1"/>
</dbReference>
<gene>
    <name evidence="2" type="ORF">Wenmar_02823</name>
</gene>
<dbReference type="RefSeq" id="WP_018303943.1">
    <property type="nucleotide sequence ID" value="NZ_KB902310.1"/>
</dbReference>
<reference evidence="2 3" key="1">
    <citation type="submission" date="2013-01" db="EMBL/GenBank/DDBJ databases">
        <authorList>
            <person name="Fiebig A."/>
            <person name="Goeker M."/>
            <person name="Klenk H.-P.P."/>
        </authorList>
    </citation>
    <scope>NUCLEOTIDE SEQUENCE [LARGE SCALE GENOMIC DNA]</scope>
    <source>
        <strain evidence="2 3">DSM 24838</strain>
    </source>
</reference>
<dbReference type="Proteomes" id="UP000035100">
    <property type="component" value="Unassembled WGS sequence"/>
</dbReference>
<keyword evidence="2" id="KW-0378">Hydrolase</keyword>
<comment type="caution">
    <text evidence="2">The sequence shown here is derived from an EMBL/GenBank/DDBJ whole genome shotgun (WGS) entry which is preliminary data.</text>
</comment>
<dbReference type="AlphaFoldDB" id="A0A0D0Q7Y3"/>
<dbReference type="GO" id="GO:0016787">
    <property type="term" value="F:hydrolase activity"/>
    <property type="evidence" value="ECO:0007669"/>
    <property type="project" value="UniProtKB-KW"/>
</dbReference>
<dbReference type="SUPFAM" id="SSF53474">
    <property type="entry name" value="alpha/beta-Hydrolases"/>
    <property type="match status" value="1"/>
</dbReference>
<dbReference type="InterPro" id="IPR029058">
    <property type="entry name" value="AB_hydrolase_fold"/>
</dbReference>
<organism evidence="2 3">
    <name type="scientific">Wenxinia marina DSM 24838</name>
    <dbReference type="NCBI Taxonomy" id="1123501"/>
    <lineage>
        <taxon>Bacteria</taxon>
        <taxon>Pseudomonadati</taxon>
        <taxon>Pseudomonadota</taxon>
        <taxon>Alphaproteobacteria</taxon>
        <taxon>Rhodobacterales</taxon>
        <taxon>Roseobacteraceae</taxon>
        <taxon>Wenxinia</taxon>
    </lineage>
</organism>
<dbReference type="InterPro" id="IPR002925">
    <property type="entry name" value="Dienelactn_hydro"/>
</dbReference>
<keyword evidence="3" id="KW-1185">Reference proteome</keyword>